<dbReference type="InterPro" id="IPR001288">
    <property type="entry name" value="Translation_initiation_fac_3"/>
</dbReference>
<dbReference type="GO" id="GO:0032790">
    <property type="term" value="P:ribosome disassembly"/>
    <property type="evidence" value="ECO:0007669"/>
    <property type="project" value="TreeGrafter"/>
</dbReference>
<comment type="similarity">
    <text evidence="1">Belongs to the IF-3 family.</text>
</comment>
<gene>
    <name evidence="5" type="ORF">LTR97_006354</name>
</gene>
<organism evidence="5 6">
    <name type="scientific">Elasticomyces elasticus</name>
    <dbReference type="NCBI Taxonomy" id="574655"/>
    <lineage>
        <taxon>Eukaryota</taxon>
        <taxon>Fungi</taxon>
        <taxon>Dikarya</taxon>
        <taxon>Ascomycota</taxon>
        <taxon>Pezizomycotina</taxon>
        <taxon>Dothideomycetes</taxon>
        <taxon>Dothideomycetidae</taxon>
        <taxon>Mycosphaerellales</taxon>
        <taxon>Teratosphaeriaceae</taxon>
        <taxon>Elasticomyces</taxon>
    </lineage>
</organism>
<dbReference type="GO" id="GO:0070124">
    <property type="term" value="P:mitochondrial translational initiation"/>
    <property type="evidence" value="ECO:0007669"/>
    <property type="project" value="TreeGrafter"/>
</dbReference>
<dbReference type="SUPFAM" id="SSF55200">
    <property type="entry name" value="Translation initiation factor IF3, C-terminal domain"/>
    <property type="match status" value="1"/>
</dbReference>
<evidence type="ECO:0000256" key="4">
    <source>
        <dbReference type="SAM" id="MobiDB-lite"/>
    </source>
</evidence>
<dbReference type="PANTHER" id="PTHR10938:SF0">
    <property type="entry name" value="TRANSLATION INITIATION FACTOR IF-3, MITOCHONDRIAL"/>
    <property type="match status" value="1"/>
</dbReference>
<dbReference type="AlphaFoldDB" id="A0AAN8A0R4"/>
<evidence type="ECO:0000256" key="2">
    <source>
        <dbReference type="ARBA" id="ARBA00022540"/>
    </source>
</evidence>
<proteinExistence type="inferred from homology"/>
<accession>A0AAN8A0R4</accession>
<feature type="region of interest" description="Disordered" evidence="4">
    <location>
        <begin position="253"/>
        <end position="279"/>
    </location>
</feature>
<name>A0AAN8A0R4_9PEZI</name>
<evidence type="ECO:0008006" key="7">
    <source>
        <dbReference type="Google" id="ProtNLM"/>
    </source>
</evidence>
<evidence type="ECO:0000313" key="6">
    <source>
        <dbReference type="Proteomes" id="UP001310594"/>
    </source>
</evidence>
<protein>
    <recommendedName>
        <fullName evidence="7">Translation initiation factor 3 N-terminal domain-containing protein</fullName>
    </recommendedName>
</protein>
<keyword evidence="3" id="KW-0648">Protein biosynthesis</keyword>
<dbReference type="PANTHER" id="PTHR10938">
    <property type="entry name" value="TRANSLATION INITIATION FACTOR IF-3"/>
    <property type="match status" value="1"/>
</dbReference>
<dbReference type="GO" id="GO:0005739">
    <property type="term" value="C:mitochondrion"/>
    <property type="evidence" value="ECO:0007669"/>
    <property type="project" value="TreeGrafter"/>
</dbReference>
<evidence type="ECO:0000313" key="5">
    <source>
        <dbReference type="EMBL" id="KAK5698706.1"/>
    </source>
</evidence>
<evidence type="ECO:0000256" key="3">
    <source>
        <dbReference type="ARBA" id="ARBA00022917"/>
    </source>
</evidence>
<dbReference type="GO" id="GO:0043022">
    <property type="term" value="F:ribosome binding"/>
    <property type="evidence" value="ECO:0007669"/>
    <property type="project" value="TreeGrafter"/>
</dbReference>
<dbReference type="Gene3D" id="3.30.110.10">
    <property type="entry name" value="Translation initiation factor 3 (IF-3), C-terminal domain"/>
    <property type="match status" value="1"/>
</dbReference>
<evidence type="ECO:0000256" key="1">
    <source>
        <dbReference type="ARBA" id="ARBA00005439"/>
    </source>
</evidence>
<reference evidence="5" key="1">
    <citation type="submission" date="2023-08" db="EMBL/GenBank/DDBJ databases">
        <title>Black Yeasts Isolated from many extreme environments.</title>
        <authorList>
            <person name="Coleine C."/>
            <person name="Stajich J.E."/>
            <person name="Selbmann L."/>
        </authorList>
    </citation>
    <scope>NUCLEOTIDE SEQUENCE</scope>
    <source>
        <strain evidence="5">CCFEE 5810</strain>
    </source>
</reference>
<sequence>MQAHNARSVSQALFTVFVTPALRQTSRCRPAIRPTLFIAPLYAQRSFSATTVQYTKTRAPVKRTQKWDEEINAKVIQLVDPDTNLLLDDGATRTKYDVLNSIDRKTHRLVQHSPPLSENASYEERMNWIPVCRVVSKKEQYEVEKRKKVQSKERIKENLKSQSVKTLELNWAIDANDLQHRLDRIANFLGEGRRVEIVLAAKKRGRKATPEECQGVVKKIEGVVLDVKGATVMKNLEGKPGGFATMVLQGSVGSSKAGSASSGRDEGGAAENEMETAQA</sequence>
<comment type="caution">
    <text evidence="5">The sequence shown here is derived from an EMBL/GenBank/DDBJ whole genome shotgun (WGS) entry which is preliminary data.</text>
</comment>
<feature type="compositionally biased region" description="Low complexity" evidence="4">
    <location>
        <begin position="253"/>
        <end position="262"/>
    </location>
</feature>
<dbReference type="GO" id="GO:0003743">
    <property type="term" value="F:translation initiation factor activity"/>
    <property type="evidence" value="ECO:0007669"/>
    <property type="project" value="UniProtKB-KW"/>
</dbReference>
<dbReference type="InterPro" id="IPR036788">
    <property type="entry name" value="T_IF-3_C_sf"/>
</dbReference>
<keyword evidence="2" id="KW-0396">Initiation factor</keyword>
<dbReference type="EMBL" id="JAVRQU010000009">
    <property type="protein sequence ID" value="KAK5698706.1"/>
    <property type="molecule type" value="Genomic_DNA"/>
</dbReference>
<dbReference type="Proteomes" id="UP001310594">
    <property type="component" value="Unassembled WGS sequence"/>
</dbReference>